<evidence type="ECO:0000256" key="1">
    <source>
        <dbReference type="ARBA" id="ARBA00038158"/>
    </source>
</evidence>
<dbReference type="Proteomes" id="UP001305647">
    <property type="component" value="Unassembled WGS sequence"/>
</dbReference>
<dbReference type="InterPro" id="IPR041698">
    <property type="entry name" value="Methyltransf_25"/>
</dbReference>
<dbReference type="InterPro" id="IPR029063">
    <property type="entry name" value="SAM-dependent_MTases_sf"/>
</dbReference>
<dbReference type="SUPFAM" id="SSF53335">
    <property type="entry name" value="S-adenosyl-L-methionine-dependent methyltransferases"/>
    <property type="match status" value="1"/>
</dbReference>
<accession>A0AAN6PXC2</accession>
<dbReference type="CDD" id="cd02440">
    <property type="entry name" value="AdoMet_MTases"/>
    <property type="match status" value="1"/>
</dbReference>
<evidence type="ECO:0000313" key="4">
    <source>
        <dbReference type="Proteomes" id="UP001305647"/>
    </source>
</evidence>
<protein>
    <recommendedName>
        <fullName evidence="2">Methyltransferase domain-containing protein</fullName>
    </recommendedName>
</protein>
<sequence>MAEEPQNSLLSSHYKLGQNQGEVERMRNQHEWIKGSFGGLIKAPIDLYKPHQKILDSATADGTWICDIASLFPPETELIGFEVAPQMFRRPEDLPPNVALVPGDITKALPQEWNHNFDLVHQRFLCPAFAPDTVREMIGRLMECVKPGGWIQLVEPAANENVSASPSSIGWPPSGFVNINVKTKALVVGVFQHNKELDARGRKNFRTIVNNFMQVVDPKTLGVSEENKHTVLDRFNADLEKYRTALRHNIIWAQRPE</sequence>
<dbReference type="AlphaFoldDB" id="A0AAN6PXC2"/>
<proteinExistence type="inferred from homology"/>
<dbReference type="Pfam" id="PF13649">
    <property type="entry name" value="Methyltransf_25"/>
    <property type="match status" value="1"/>
</dbReference>
<dbReference type="PANTHER" id="PTHR43591">
    <property type="entry name" value="METHYLTRANSFERASE"/>
    <property type="match status" value="1"/>
</dbReference>
<dbReference type="GO" id="GO:0008168">
    <property type="term" value="F:methyltransferase activity"/>
    <property type="evidence" value="ECO:0007669"/>
    <property type="project" value="TreeGrafter"/>
</dbReference>
<name>A0AAN6PXC2_9PEZI</name>
<keyword evidence="4" id="KW-1185">Reference proteome</keyword>
<comment type="similarity">
    <text evidence="1">Belongs to the methyltransferase superfamily. LaeA methyltransferase family.</text>
</comment>
<reference evidence="3" key="1">
    <citation type="journal article" date="2023" name="Mol. Phylogenet. Evol.">
        <title>Genome-scale phylogeny and comparative genomics of the fungal order Sordariales.</title>
        <authorList>
            <person name="Hensen N."/>
            <person name="Bonometti L."/>
            <person name="Westerberg I."/>
            <person name="Brannstrom I.O."/>
            <person name="Guillou S."/>
            <person name="Cros-Aarteil S."/>
            <person name="Calhoun S."/>
            <person name="Haridas S."/>
            <person name="Kuo A."/>
            <person name="Mondo S."/>
            <person name="Pangilinan J."/>
            <person name="Riley R."/>
            <person name="LaButti K."/>
            <person name="Andreopoulos B."/>
            <person name="Lipzen A."/>
            <person name="Chen C."/>
            <person name="Yan M."/>
            <person name="Daum C."/>
            <person name="Ng V."/>
            <person name="Clum A."/>
            <person name="Steindorff A."/>
            <person name="Ohm R.A."/>
            <person name="Martin F."/>
            <person name="Silar P."/>
            <person name="Natvig D.O."/>
            <person name="Lalanne C."/>
            <person name="Gautier V."/>
            <person name="Ament-Velasquez S.L."/>
            <person name="Kruys A."/>
            <person name="Hutchinson M.I."/>
            <person name="Powell A.J."/>
            <person name="Barry K."/>
            <person name="Miller A.N."/>
            <person name="Grigoriev I.V."/>
            <person name="Debuchy R."/>
            <person name="Gladieux P."/>
            <person name="Hiltunen Thoren M."/>
            <person name="Johannesson H."/>
        </authorList>
    </citation>
    <scope>NUCLEOTIDE SEQUENCE</scope>
    <source>
        <strain evidence="3">CBS 757.83</strain>
    </source>
</reference>
<dbReference type="EMBL" id="MU863648">
    <property type="protein sequence ID" value="KAK4099518.1"/>
    <property type="molecule type" value="Genomic_DNA"/>
</dbReference>
<feature type="domain" description="Methyltransferase" evidence="2">
    <location>
        <begin position="54"/>
        <end position="149"/>
    </location>
</feature>
<gene>
    <name evidence="3" type="ORF">N658DRAFT_508562</name>
</gene>
<comment type="caution">
    <text evidence="3">The sequence shown here is derived from an EMBL/GenBank/DDBJ whole genome shotgun (WGS) entry which is preliminary data.</text>
</comment>
<evidence type="ECO:0000259" key="2">
    <source>
        <dbReference type="Pfam" id="PF13649"/>
    </source>
</evidence>
<dbReference type="PANTHER" id="PTHR43591:SF105">
    <property type="entry name" value="METHYLTRANSFERASE DOMAIN-CONTAINING PROTEIN-RELATED"/>
    <property type="match status" value="1"/>
</dbReference>
<evidence type="ECO:0000313" key="3">
    <source>
        <dbReference type="EMBL" id="KAK4099518.1"/>
    </source>
</evidence>
<reference evidence="3" key="2">
    <citation type="submission" date="2023-05" db="EMBL/GenBank/DDBJ databases">
        <authorList>
            <consortium name="Lawrence Berkeley National Laboratory"/>
            <person name="Steindorff A."/>
            <person name="Hensen N."/>
            <person name="Bonometti L."/>
            <person name="Westerberg I."/>
            <person name="Brannstrom I.O."/>
            <person name="Guillou S."/>
            <person name="Cros-Aarteil S."/>
            <person name="Calhoun S."/>
            <person name="Haridas S."/>
            <person name="Kuo A."/>
            <person name="Mondo S."/>
            <person name="Pangilinan J."/>
            <person name="Riley R."/>
            <person name="Labutti K."/>
            <person name="Andreopoulos B."/>
            <person name="Lipzen A."/>
            <person name="Chen C."/>
            <person name="Yanf M."/>
            <person name="Daum C."/>
            <person name="Ng V."/>
            <person name="Clum A."/>
            <person name="Ohm R."/>
            <person name="Martin F."/>
            <person name="Silar P."/>
            <person name="Natvig D."/>
            <person name="Lalanne C."/>
            <person name="Gautier V."/>
            <person name="Ament-Velasquez S.L."/>
            <person name="Kruys A."/>
            <person name="Hutchinson M.I."/>
            <person name="Powell A.J."/>
            <person name="Barry K."/>
            <person name="Miller A.N."/>
            <person name="Grigoriev I.V."/>
            <person name="Debuchy R."/>
            <person name="Gladieux P."/>
            <person name="Thoren M.H."/>
            <person name="Johannesson H."/>
        </authorList>
    </citation>
    <scope>NUCLEOTIDE SEQUENCE</scope>
    <source>
        <strain evidence="3">CBS 757.83</strain>
    </source>
</reference>
<organism evidence="3 4">
    <name type="scientific">Parathielavia hyrcaniae</name>
    <dbReference type="NCBI Taxonomy" id="113614"/>
    <lineage>
        <taxon>Eukaryota</taxon>
        <taxon>Fungi</taxon>
        <taxon>Dikarya</taxon>
        <taxon>Ascomycota</taxon>
        <taxon>Pezizomycotina</taxon>
        <taxon>Sordariomycetes</taxon>
        <taxon>Sordariomycetidae</taxon>
        <taxon>Sordariales</taxon>
        <taxon>Chaetomiaceae</taxon>
        <taxon>Parathielavia</taxon>
    </lineage>
</organism>
<dbReference type="Gene3D" id="3.40.50.150">
    <property type="entry name" value="Vaccinia Virus protein VP39"/>
    <property type="match status" value="1"/>
</dbReference>